<dbReference type="SUPFAM" id="SSF82866">
    <property type="entry name" value="Multidrug efflux transporter AcrB transmembrane domain"/>
    <property type="match status" value="2"/>
</dbReference>
<dbReference type="GO" id="GO:0005886">
    <property type="term" value="C:plasma membrane"/>
    <property type="evidence" value="ECO:0007669"/>
    <property type="project" value="TreeGrafter"/>
</dbReference>
<dbReference type="eggNOG" id="COG0841">
    <property type="taxonomic scope" value="Bacteria"/>
</dbReference>
<dbReference type="KEGG" id="fsi:Flexsi_0329"/>
<dbReference type="GO" id="GO:0042910">
    <property type="term" value="F:xenobiotic transmembrane transporter activity"/>
    <property type="evidence" value="ECO:0007669"/>
    <property type="project" value="TreeGrafter"/>
</dbReference>
<dbReference type="STRING" id="717231.Flexsi_0329"/>
<feature type="transmembrane region" description="Helical" evidence="1">
    <location>
        <begin position="44"/>
        <end position="62"/>
    </location>
</feature>
<dbReference type="EMBL" id="CP002858">
    <property type="protein sequence ID" value="AEI14019.1"/>
    <property type="molecule type" value="Genomic_DNA"/>
</dbReference>
<accession>F8E8H0</accession>
<dbReference type="Gene3D" id="1.20.1640.10">
    <property type="entry name" value="Multidrug efflux transporter AcrB transmembrane domain"/>
    <property type="match status" value="2"/>
</dbReference>
<dbReference type="Gene3D" id="3.30.70.1320">
    <property type="entry name" value="Multidrug efflux transporter AcrB pore domain like"/>
    <property type="match status" value="1"/>
</dbReference>
<dbReference type="PRINTS" id="PR00702">
    <property type="entry name" value="ACRIFLAVINRP"/>
</dbReference>
<dbReference type="Proteomes" id="UP000006621">
    <property type="component" value="Chromosome"/>
</dbReference>
<keyword evidence="1" id="KW-1133">Transmembrane helix</keyword>
<dbReference type="InterPro" id="IPR001036">
    <property type="entry name" value="Acrflvin-R"/>
</dbReference>
<reference evidence="2 3" key="1">
    <citation type="journal article" date="2011" name="Stand. Genomic Sci.">
        <title>Genome sequence of the moderately thermophilic halophile Flexistipes sinusarabici strain (MAS10).</title>
        <authorList>
            <person name="Lapidus A."/>
            <person name="Chertkov O."/>
            <person name="Nolan M."/>
            <person name="Lucas S."/>
            <person name="Hammon N."/>
            <person name="Deshpande S."/>
            <person name="Cheng J.F."/>
            <person name="Tapia R."/>
            <person name="Han C."/>
            <person name="Goodwin L."/>
            <person name="Pitluck S."/>
            <person name="Liolios K."/>
            <person name="Pagani I."/>
            <person name="Ivanova N."/>
            <person name="Huntemann M."/>
            <person name="Mavromatis K."/>
            <person name="Mikhailova N."/>
            <person name="Pati A."/>
            <person name="Chen A."/>
            <person name="Palaniappan K."/>
            <person name="Land M."/>
            <person name="Hauser L."/>
            <person name="Brambilla E.M."/>
            <person name="Rohde M."/>
            <person name="Abt B."/>
            <person name="Spring S."/>
            <person name="Goker M."/>
            <person name="Bristow J."/>
            <person name="Eisen J.A."/>
            <person name="Markowitz V."/>
            <person name="Hugenholtz P."/>
            <person name="Kyrpides N.C."/>
            <person name="Klenk H.P."/>
            <person name="Woyke T."/>
        </authorList>
    </citation>
    <scope>NUCLEOTIDE SEQUENCE [LARGE SCALE GENOMIC DNA]</scope>
    <source>
        <strain evidence="3">DSM 4947 / MAS 10</strain>
    </source>
</reference>
<dbReference type="Gene3D" id="3.30.70.1430">
    <property type="entry name" value="Multidrug efflux transporter AcrB pore domain"/>
    <property type="match status" value="2"/>
</dbReference>
<protein>
    <submittedName>
        <fullName evidence="2">Acriflavin resistance protein</fullName>
    </submittedName>
</protein>
<feature type="transmembrane region" description="Helical" evidence="1">
    <location>
        <begin position="982"/>
        <end position="1006"/>
    </location>
</feature>
<feature type="transmembrane region" description="Helical" evidence="1">
    <location>
        <begin position="956"/>
        <end position="976"/>
    </location>
</feature>
<dbReference type="AlphaFoldDB" id="F8E8H0"/>
<gene>
    <name evidence="2" type="ordered locus">Flexsi_0329</name>
</gene>
<dbReference type="Pfam" id="PF00873">
    <property type="entry name" value="ACR_tran"/>
    <property type="match status" value="1"/>
</dbReference>
<proteinExistence type="predicted"/>
<evidence type="ECO:0000313" key="3">
    <source>
        <dbReference type="Proteomes" id="UP000006621"/>
    </source>
</evidence>
<reference evidence="3" key="2">
    <citation type="submission" date="2011-06" db="EMBL/GenBank/DDBJ databases">
        <title>The complete genome of Flexistipes sinusarabici DSM 4947.</title>
        <authorList>
            <person name="Lucas S."/>
            <person name="Han J."/>
            <person name="Lapidus A."/>
            <person name="Bruce D."/>
            <person name="Goodwin L."/>
            <person name="Pitluck S."/>
            <person name="Peters L."/>
            <person name="Kyrpides N."/>
            <person name="Mavromatis K."/>
            <person name="Ivanova N."/>
            <person name="Mikhailova N."/>
            <person name="Chertkov O."/>
            <person name="Detter J.C."/>
            <person name="Tapia R."/>
            <person name="Han C."/>
            <person name="Land M."/>
            <person name="Hauser L."/>
            <person name="Markowitz V."/>
            <person name="Cheng J.-F."/>
            <person name="Hugenholtz P."/>
            <person name="Woyke T."/>
            <person name="Wu D."/>
            <person name="Spring S."/>
            <person name="Schroeder M."/>
            <person name="Brambilla E."/>
            <person name="Klenk H.-P."/>
            <person name="Eisen J.A."/>
        </authorList>
    </citation>
    <scope>NUCLEOTIDE SEQUENCE [LARGE SCALE GENOMIC DNA]</scope>
    <source>
        <strain evidence="3">DSM 4947 / MAS 10</strain>
    </source>
</reference>
<keyword evidence="3" id="KW-1185">Reference proteome</keyword>
<feature type="transmembrane region" description="Helical" evidence="1">
    <location>
        <begin position="397"/>
        <end position="417"/>
    </location>
</feature>
<organism evidence="2 3">
    <name type="scientific">Flexistipes sinusarabici (strain ATCC 49648 / DSM 4947 / MAS 10)</name>
    <dbReference type="NCBI Taxonomy" id="717231"/>
    <lineage>
        <taxon>Bacteria</taxon>
        <taxon>Pseudomonadati</taxon>
        <taxon>Deferribacterota</taxon>
        <taxon>Deferribacteres</taxon>
        <taxon>Deferribacterales</taxon>
        <taxon>Flexistipitaceae</taxon>
        <taxon>Flexistipes</taxon>
    </lineage>
</organism>
<evidence type="ECO:0000256" key="1">
    <source>
        <dbReference type="SAM" id="Phobius"/>
    </source>
</evidence>
<dbReference type="SUPFAM" id="SSF82693">
    <property type="entry name" value="Multidrug efflux transporter AcrB pore domain, PN1, PN2, PC1 and PC2 subdomains"/>
    <property type="match status" value="3"/>
</dbReference>
<dbReference type="PANTHER" id="PTHR32063">
    <property type="match status" value="1"/>
</dbReference>
<feature type="transmembrane region" description="Helical" evidence="1">
    <location>
        <begin position="423"/>
        <end position="444"/>
    </location>
</feature>
<feature type="transmembrane region" description="Helical" evidence="1">
    <location>
        <begin position="930"/>
        <end position="949"/>
    </location>
</feature>
<dbReference type="SUPFAM" id="SSF82714">
    <property type="entry name" value="Multidrug efflux transporter AcrB TolC docking domain, DN and DC subdomains"/>
    <property type="match status" value="2"/>
</dbReference>
<dbReference type="OrthoDB" id="9757904at2"/>
<dbReference type="Gene3D" id="3.30.70.1440">
    <property type="entry name" value="Multidrug efflux transporter AcrB pore domain"/>
    <property type="match status" value="1"/>
</dbReference>
<dbReference type="InterPro" id="IPR027463">
    <property type="entry name" value="AcrB_DN_DC_subdom"/>
</dbReference>
<dbReference type="PANTHER" id="PTHR32063:SF16">
    <property type="entry name" value="CATION EFFLUX SYSTEM (ACRB_ACRD_ACRF FAMILY)"/>
    <property type="match status" value="1"/>
</dbReference>
<keyword evidence="1" id="KW-0472">Membrane</keyword>
<feature type="transmembrane region" description="Helical" evidence="1">
    <location>
        <begin position="1026"/>
        <end position="1046"/>
    </location>
</feature>
<keyword evidence="1" id="KW-0812">Transmembrane</keyword>
<evidence type="ECO:0000313" key="2">
    <source>
        <dbReference type="EMBL" id="AEI14019.1"/>
    </source>
</evidence>
<sequence length="1091" mass="122349">MAENNDKQKQTKNTEPGCDYSDNLEALEMGLAERVSKLFLKSKITPLLVIASLFIGIVSVIYTPKEEEPQIVVPMVDIFVPYPGADVDSVEKHVTEPLSQIMWEIPGVKYVYSTAMDDMGMVTVRFEVGEDEQKSITKLKTKIDYNMDRMPYGVKSPIIKKRSINDVPQVTLTLWSKEMGGYSLRQIAGEVEHRLKSVEDVSITDIKGGYEKVVRIEPDTDKLDAYNVDFFKIIRSLKMSNDSLNTGNITRNNEVIYMSAGSFFQSAEEIRNIVVGVHKGSPVYLRDVADIEYGAEIPDNYHFMGFNEDKTEKVYSAATITLAKRKGSDSVVVSEHILSKLKELKKTVIPDNVHVNVTRNYGETAYEKVKTLIEHLLGAIVAVILVMTLTMGWRAGLVVFVALPVTFALTFFVYYMFDYTLNRVTLFALIFVTGLVVDDAIIVVENIERHFRMGSKNLFEKAVKAVGEVGNPTILATIAVIVAIYPMAFVGGLMGPYMKPMPIGASLAMIFSLLVALIITPWLALKLLSGKAGKGKNAEVDEDEWVRSTKLYKFYRFILGPLMKKWYYKLILTFVMIGLFIAAFLMVPAKMVVMKMLPFDNKNELQVIIDMPEGTPLERTNTVAMEIGDYLSGVEQVENYQTYSGIAAPINFNGLVRQYYLRKGENVADIQVNFVSKNKRDLKSHALAKVIRGPIQKIGDKYDANIKIAEVPPGPPVMSTLVAEVYGPDKKSRRAVAAEIKEVFRSTKGVVDVDWYVEDDMKELHLKVDKEKAALTGISTEMITRTAYTALKGNKIGILHTGKDREEVDIVIKLPESEKSYQNVLSNIMLTSINNKQVPLSELVEFEYKTKEKPAYQKNLKPVTYVTGDVAGVEESPVYAILDMKDDISKISYNGYKIEQFWINQPENINKVAMKWDGEWQITYEVFRDLGLAFATVLVIMYFLLVSWFRSFATPIIMMMPIPLSLLGIIPGHYLFGEFFTATSMIGFIALAGIMVRNAILLIDFIENGLKKGKSIEDSVIESGAIRTRPVFLTAVTVVVGAMFMLPDPIFAGLGVSLIMGALVSTILTLVLIPMAYYVFYKFISKFGWIK</sequence>
<name>F8E8H0_FLESM</name>
<feature type="transmembrane region" description="Helical" evidence="1">
    <location>
        <begin position="1058"/>
        <end position="1081"/>
    </location>
</feature>
<feature type="transmembrane region" description="Helical" evidence="1">
    <location>
        <begin position="505"/>
        <end position="525"/>
    </location>
</feature>
<dbReference type="HOGENOM" id="CLU_002755_1_2_0"/>
<feature type="transmembrane region" description="Helical" evidence="1">
    <location>
        <begin position="566"/>
        <end position="587"/>
    </location>
</feature>
<dbReference type="RefSeq" id="WP_013885530.1">
    <property type="nucleotide sequence ID" value="NC_015672.1"/>
</dbReference>
<feature type="transmembrane region" description="Helical" evidence="1">
    <location>
        <begin position="465"/>
        <end position="485"/>
    </location>
</feature>
<dbReference type="Gene3D" id="3.30.2090.10">
    <property type="entry name" value="Multidrug efflux transporter AcrB TolC docking domain, DN and DC subdomains"/>
    <property type="match status" value="2"/>
</dbReference>
<feature type="transmembrane region" description="Helical" evidence="1">
    <location>
        <begin position="372"/>
        <end position="390"/>
    </location>
</feature>